<dbReference type="InterPro" id="IPR022892">
    <property type="entry name" value="RNaseHI"/>
</dbReference>
<dbReference type="EMBL" id="CBTK010000010">
    <property type="protein sequence ID" value="CDH43166.1"/>
    <property type="molecule type" value="Genomic_DNA"/>
</dbReference>
<evidence type="ECO:0000256" key="11">
    <source>
        <dbReference type="HAMAP-Rule" id="MF_00042"/>
    </source>
</evidence>
<feature type="domain" description="RNase H type-1" evidence="12">
    <location>
        <begin position="1"/>
        <end position="142"/>
    </location>
</feature>
<dbReference type="GO" id="GO:0004523">
    <property type="term" value="F:RNA-DNA hybrid ribonuclease activity"/>
    <property type="evidence" value="ECO:0007669"/>
    <property type="project" value="UniProtKB-UniRule"/>
</dbReference>
<evidence type="ECO:0000256" key="3">
    <source>
        <dbReference type="ARBA" id="ARBA00005300"/>
    </source>
</evidence>
<dbReference type="GO" id="GO:0005737">
    <property type="term" value="C:cytoplasm"/>
    <property type="evidence" value="ECO:0007669"/>
    <property type="project" value="UniProtKB-SubCell"/>
</dbReference>
<dbReference type="GO" id="GO:0000287">
    <property type="term" value="F:magnesium ion binding"/>
    <property type="evidence" value="ECO:0007669"/>
    <property type="project" value="UniProtKB-UniRule"/>
</dbReference>
<keyword evidence="10 11" id="KW-0460">Magnesium</keyword>
<dbReference type="InterPro" id="IPR002156">
    <property type="entry name" value="RNaseH_domain"/>
</dbReference>
<dbReference type="InterPro" id="IPR012337">
    <property type="entry name" value="RNaseH-like_sf"/>
</dbReference>
<comment type="caution">
    <text evidence="13">The sequence shown here is derived from an EMBL/GenBank/DDBJ whole genome shotgun (WGS) entry which is preliminary data.</text>
</comment>
<sequence length="153" mass="17500">MENEVRLFTDGACSGNPGPGGWGALLCYREHEKELSGSEPVSTNNRMEMLAVINGLEALEQPMRVRICTDSQYVMKGMTEWLAGWKRRGWKTADRQPVKNMDLWQRMEVALAPHQVEWQWVRGHSGHPENERVDELAREAIQRAKLQQSSRPG</sequence>
<dbReference type="CDD" id="cd09278">
    <property type="entry name" value="RNase_HI_prokaryote_like"/>
    <property type="match status" value="1"/>
</dbReference>
<evidence type="ECO:0000256" key="10">
    <source>
        <dbReference type="ARBA" id="ARBA00022842"/>
    </source>
</evidence>
<evidence type="ECO:0000256" key="2">
    <source>
        <dbReference type="ARBA" id="ARBA00004065"/>
    </source>
</evidence>
<accession>A0A7U7G7H0</accession>
<dbReference type="AlphaFoldDB" id="A0A7U7G7H0"/>
<evidence type="ECO:0000256" key="8">
    <source>
        <dbReference type="ARBA" id="ARBA00022759"/>
    </source>
</evidence>
<proteinExistence type="inferred from homology"/>
<comment type="cofactor">
    <cofactor evidence="11">
        <name>Mg(2+)</name>
        <dbReference type="ChEBI" id="CHEBI:18420"/>
    </cofactor>
    <text evidence="11">Binds 1 Mg(2+) ion per subunit. May bind a second metal ion at a regulatory site, or after substrate binding.</text>
</comment>
<comment type="similarity">
    <text evidence="3 11">Belongs to the RNase H family.</text>
</comment>
<keyword evidence="6 11" id="KW-0540">Nuclease</keyword>
<dbReference type="PANTHER" id="PTHR10642:SF26">
    <property type="entry name" value="RIBONUCLEASE H1"/>
    <property type="match status" value="1"/>
</dbReference>
<dbReference type="GO" id="GO:0003676">
    <property type="term" value="F:nucleic acid binding"/>
    <property type="evidence" value="ECO:0007669"/>
    <property type="project" value="InterPro"/>
</dbReference>
<dbReference type="PANTHER" id="PTHR10642">
    <property type="entry name" value="RIBONUCLEASE H1"/>
    <property type="match status" value="1"/>
</dbReference>
<evidence type="ECO:0000256" key="5">
    <source>
        <dbReference type="ARBA" id="ARBA00012180"/>
    </source>
</evidence>
<keyword evidence="8 11" id="KW-0255">Endonuclease</keyword>
<dbReference type="SUPFAM" id="SSF53098">
    <property type="entry name" value="Ribonuclease H-like"/>
    <property type="match status" value="1"/>
</dbReference>
<gene>
    <name evidence="11 13" type="primary">rnhA</name>
    <name evidence="13" type="ORF">BN874_1070024</name>
</gene>
<dbReference type="Gene3D" id="3.30.420.10">
    <property type="entry name" value="Ribonuclease H-like superfamily/Ribonuclease H"/>
    <property type="match status" value="1"/>
</dbReference>
<evidence type="ECO:0000256" key="1">
    <source>
        <dbReference type="ARBA" id="ARBA00000077"/>
    </source>
</evidence>
<dbReference type="Proteomes" id="UP000019184">
    <property type="component" value="Unassembled WGS sequence"/>
</dbReference>
<dbReference type="PROSITE" id="PS50879">
    <property type="entry name" value="RNASE_H_1"/>
    <property type="match status" value="1"/>
</dbReference>
<feature type="binding site" evidence="11">
    <location>
        <position position="48"/>
    </location>
    <ligand>
        <name>Mg(2+)</name>
        <dbReference type="ChEBI" id="CHEBI:18420"/>
        <label>1</label>
    </ligand>
</feature>
<evidence type="ECO:0000259" key="12">
    <source>
        <dbReference type="PROSITE" id="PS50879"/>
    </source>
</evidence>
<dbReference type="HAMAP" id="MF_00042">
    <property type="entry name" value="RNase_H"/>
    <property type="match status" value="1"/>
</dbReference>
<feature type="binding site" evidence="11">
    <location>
        <position position="70"/>
    </location>
    <ligand>
        <name>Mg(2+)</name>
        <dbReference type="ChEBI" id="CHEBI:18420"/>
        <label>1</label>
    </ligand>
</feature>
<evidence type="ECO:0000256" key="7">
    <source>
        <dbReference type="ARBA" id="ARBA00022723"/>
    </source>
</evidence>
<dbReference type="NCBIfam" id="NF001236">
    <property type="entry name" value="PRK00203.1"/>
    <property type="match status" value="1"/>
</dbReference>
<comment type="subunit">
    <text evidence="4 11">Monomer.</text>
</comment>
<feature type="binding site" evidence="11">
    <location>
        <position position="134"/>
    </location>
    <ligand>
        <name>Mg(2+)</name>
        <dbReference type="ChEBI" id="CHEBI:18420"/>
        <label>2</label>
    </ligand>
</feature>
<evidence type="ECO:0000313" key="14">
    <source>
        <dbReference type="Proteomes" id="UP000019184"/>
    </source>
</evidence>
<dbReference type="GO" id="GO:0043137">
    <property type="term" value="P:DNA replication, removal of RNA primer"/>
    <property type="evidence" value="ECO:0007669"/>
    <property type="project" value="TreeGrafter"/>
</dbReference>
<evidence type="ECO:0000256" key="9">
    <source>
        <dbReference type="ARBA" id="ARBA00022801"/>
    </source>
</evidence>
<keyword evidence="14" id="KW-1185">Reference proteome</keyword>
<comment type="catalytic activity">
    <reaction evidence="1 11">
        <text>Endonucleolytic cleavage to 5'-phosphomonoester.</text>
        <dbReference type="EC" id="3.1.26.4"/>
    </reaction>
</comment>
<feature type="binding site" evidence="11">
    <location>
        <position position="10"/>
    </location>
    <ligand>
        <name>Mg(2+)</name>
        <dbReference type="ChEBI" id="CHEBI:18420"/>
        <label>1</label>
    </ligand>
</feature>
<keyword evidence="7 11" id="KW-0479">Metal-binding</keyword>
<dbReference type="EC" id="3.1.26.4" evidence="5 11"/>
<dbReference type="InterPro" id="IPR050092">
    <property type="entry name" value="RNase_H"/>
</dbReference>
<comment type="function">
    <text evidence="2 11">Endonuclease that specifically degrades the RNA of RNA-DNA hybrids.</text>
</comment>
<feature type="binding site" evidence="11">
    <location>
        <position position="10"/>
    </location>
    <ligand>
        <name>Mg(2+)</name>
        <dbReference type="ChEBI" id="CHEBI:18420"/>
        <label>2</label>
    </ligand>
</feature>
<reference evidence="13 14" key="1">
    <citation type="journal article" date="2014" name="ISME J.">
        <title>Candidatus Competibacter-lineage genomes retrieved from metagenomes reveal functional metabolic diversity.</title>
        <authorList>
            <person name="McIlroy S.J."/>
            <person name="Albertsen M."/>
            <person name="Andresen E.K."/>
            <person name="Saunders A.M."/>
            <person name="Kristiansen R."/>
            <person name="Stokholm-Bjerregaard M."/>
            <person name="Nielsen K.L."/>
            <person name="Nielsen P.H."/>
        </authorList>
    </citation>
    <scope>NUCLEOTIDE SEQUENCE [LARGE SCALE GENOMIC DNA]</scope>
    <source>
        <strain evidence="13 14">Run_B_J11</strain>
    </source>
</reference>
<keyword evidence="9 11" id="KW-0378">Hydrolase</keyword>
<dbReference type="FunFam" id="3.30.420.10:FF:000089">
    <property type="entry name" value="Ribonuclease H"/>
    <property type="match status" value="1"/>
</dbReference>
<name>A0A7U7G7H0_9GAMM</name>
<evidence type="ECO:0000256" key="4">
    <source>
        <dbReference type="ARBA" id="ARBA00011245"/>
    </source>
</evidence>
<keyword evidence="11" id="KW-0963">Cytoplasm</keyword>
<organism evidence="13 14">
    <name type="scientific">Candidatus Contendobacter odensis Run_B_J11</name>
    <dbReference type="NCBI Taxonomy" id="1400861"/>
    <lineage>
        <taxon>Bacteria</taxon>
        <taxon>Pseudomonadati</taxon>
        <taxon>Pseudomonadota</taxon>
        <taxon>Gammaproteobacteria</taxon>
        <taxon>Candidatus Competibacteraceae</taxon>
        <taxon>Candidatus Contendibacter</taxon>
    </lineage>
</organism>
<dbReference type="Pfam" id="PF00075">
    <property type="entry name" value="RNase_H"/>
    <property type="match status" value="1"/>
</dbReference>
<comment type="subcellular location">
    <subcellularLocation>
        <location evidence="11">Cytoplasm</location>
    </subcellularLocation>
</comment>
<dbReference type="InterPro" id="IPR036397">
    <property type="entry name" value="RNaseH_sf"/>
</dbReference>
<evidence type="ECO:0000313" key="13">
    <source>
        <dbReference type="EMBL" id="CDH43166.1"/>
    </source>
</evidence>
<evidence type="ECO:0000256" key="6">
    <source>
        <dbReference type="ARBA" id="ARBA00022722"/>
    </source>
</evidence>
<protein>
    <recommendedName>
        <fullName evidence="5 11">Ribonuclease H</fullName>
        <shortName evidence="11">RNase H</shortName>
        <ecNumber evidence="5 11">3.1.26.4</ecNumber>
    </recommendedName>
</protein>